<feature type="transmembrane region" description="Helical" evidence="8">
    <location>
        <begin position="469"/>
        <end position="487"/>
    </location>
</feature>
<dbReference type="PRINTS" id="PR01806">
    <property type="entry name" value="VIRFACTRMVIN"/>
</dbReference>
<evidence type="ECO:0000256" key="1">
    <source>
        <dbReference type="ARBA" id="ARBA00004651"/>
    </source>
</evidence>
<proteinExistence type="predicted"/>
<dbReference type="Proteomes" id="UP000266178">
    <property type="component" value="Unassembled WGS sequence"/>
</dbReference>
<evidence type="ECO:0000256" key="4">
    <source>
        <dbReference type="ARBA" id="ARBA00022960"/>
    </source>
</evidence>
<feature type="transmembrane region" description="Helical" evidence="8">
    <location>
        <begin position="399"/>
        <end position="418"/>
    </location>
</feature>
<name>A0A399F604_9DEIN</name>
<keyword evidence="4" id="KW-0133">Cell shape</keyword>
<dbReference type="GO" id="GO:0009252">
    <property type="term" value="P:peptidoglycan biosynthetic process"/>
    <property type="evidence" value="ECO:0007669"/>
    <property type="project" value="UniProtKB-KW"/>
</dbReference>
<keyword evidence="3 8" id="KW-0812">Transmembrane</keyword>
<gene>
    <name evidence="9" type="primary">murJ</name>
    <name evidence="9" type="ORF">Mgrana_01856</name>
</gene>
<keyword evidence="2" id="KW-1003">Cell membrane</keyword>
<dbReference type="GO" id="GO:0008360">
    <property type="term" value="P:regulation of cell shape"/>
    <property type="evidence" value="ECO:0007669"/>
    <property type="project" value="UniProtKB-KW"/>
</dbReference>
<feature type="transmembrane region" description="Helical" evidence="8">
    <location>
        <begin position="305"/>
        <end position="329"/>
    </location>
</feature>
<dbReference type="InterPro" id="IPR004268">
    <property type="entry name" value="MurJ"/>
</dbReference>
<feature type="transmembrane region" description="Helical" evidence="8">
    <location>
        <begin position="129"/>
        <end position="152"/>
    </location>
</feature>
<dbReference type="EMBL" id="QWLB01000023">
    <property type="protein sequence ID" value="RIH92187.1"/>
    <property type="molecule type" value="Genomic_DNA"/>
</dbReference>
<reference evidence="9 10" key="1">
    <citation type="submission" date="2018-08" db="EMBL/GenBank/DDBJ databases">
        <title>Meiothermus granaticius genome AF-68 sequencing project.</title>
        <authorList>
            <person name="Da Costa M.S."/>
            <person name="Albuquerque L."/>
            <person name="Raposo P."/>
            <person name="Froufe H.J.C."/>
            <person name="Barroso C.S."/>
            <person name="Egas C."/>
        </authorList>
    </citation>
    <scope>NUCLEOTIDE SEQUENCE [LARGE SCALE GENOMIC DNA]</scope>
    <source>
        <strain evidence="9 10">AF-68</strain>
    </source>
</reference>
<dbReference type="InterPro" id="IPR051050">
    <property type="entry name" value="Lipid_II_flippase_MurJ/MviN"/>
</dbReference>
<dbReference type="Pfam" id="PF03023">
    <property type="entry name" value="MurJ"/>
    <property type="match status" value="1"/>
</dbReference>
<dbReference type="PANTHER" id="PTHR47019">
    <property type="entry name" value="LIPID II FLIPPASE MURJ"/>
    <property type="match status" value="1"/>
</dbReference>
<dbReference type="PANTHER" id="PTHR47019:SF1">
    <property type="entry name" value="LIPID II FLIPPASE MURJ"/>
    <property type="match status" value="1"/>
</dbReference>
<dbReference type="GO" id="GO:0005886">
    <property type="term" value="C:plasma membrane"/>
    <property type="evidence" value="ECO:0007669"/>
    <property type="project" value="UniProtKB-SubCell"/>
</dbReference>
<keyword evidence="6 8" id="KW-1133">Transmembrane helix</keyword>
<sequence>MSRASPRILRNTLVVMAGTLASRVLGLVRQQFFVNLFPDALKDAFTVAYRVPNLFREILAEGAVQNALIPIIKGLSEAEARVFLRRFGALLLGLNLLFIGLGWLLAPWIAHLLIDRSSYLNQPEQFAQVVYLIRLVMPFLLGISMGALFTAVLQAEERFGASSFAPIMFNLGSIALFVLWPGNPTALGLSAAVGGLLQALVQLPYLRGFWLEWKPHRAFGEALRRMGPFTFTTGLRQILNLVLVNVLTRYPAGATNAFYNAEVIYLMVLGLLSTSPAMALYPRMADQQNDPVALGNLLRRALERVVVLMGLAGGLLVALAPWLVGALYAFSANFTPENRFYSSQTLTAMGFAVLPWGINTFLLRGFYALGEVARAVQVSVVILVLNALGYWLLRDTGLFALNLSTAVAGLVGLLIYAARLERLQVLSLRWLLEFSGRVVLAALPSAAVAYGVARWFGFPGYFLHNLPPLIAGGLMGLAAFFVAARWLKLPLRLR</sequence>
<comment type="caution">
    <text evidence="9">The sequence shown here is derived from an EMBL/GenBank/DDBJ whole genome shotgun (WGS) entry which is preliminary data.</text>
</comment>
<evidence type="ECO:0000313" key="10">
    <source>
        <dbReference type="Proteomes" id="UP000266178"/>
    </source>
</evidence>
<feature type="transmembrane region" description="Helical" evidence="8">
    <location>
        <begin position="87"/>
        <end position="109"/>
    </location>
</feature>
<feature type="transmembrane region" description="Helical" evidence="8">
    <location>
        <begin position="438"/>
        <end position="457"/>
    </location>
</feature>
<evidence type="ECO:0000256" key="6">
    <source>
        <dbReference type="ARBA" id="ARBA00022989"/>
    </source>
</evidence>
<evidence type="ECO:0000256" key="5">
    <source>
        <dbReference type="ARBA" id="ARBA00022984"/>
    </source>
</evidence>
<dbReference type="AlphaFoldDB" id="A0A399F604"/>
<dbReference type="GO" id="GO:0015648">
    <property type="term" value="F:lipid-linked peptidoglycan transporter activity"/>
    <property type="evidence" value="ECO:0007669"/>
    <property type="project" value="TreeGrafter"/>
</dbReference>
<comment type="subcellular location">
    <subcellularLocation>
        <location evidence="1">Cell membrane</location>
        <topology evidence="1">Multi-pass membrane protein</topology>
    </subcellularLocation>
</comment>
<feature type="transmembrane region" description="Helical" evidence="8">
    <location>
        <begin position="263"/>
        <end position="284"/>
    </location>
</feature>
<feature type="transmembrane region" description="Helical" evidence="8">
    <location>
        <begin position="375"/>
        <end position="393"/>
    </location>
</feature>
<dbReference type="NCBIfam" id="TIGR01695">
    <property type="entry name" value="murJ_mviN"/>
    <property type="match status" value="1"/>
</dbReference>
<feature type="transmembrane region" description="Helical" evidence="8">
    <location>
        <begin position="159"/>
        <end position="180"/>
    </location>
</feature>
<evidence type="ECO:0000256" key="7">
    <source>
        <dbReference type="ARBA" id="ARBA00023136"/>
    </source>
</evidence>
<dbReference type="GO" id="GO:0034204">
    <property type="term" value="P:lipid translocation"/>
    <property type="evidence" value="ECO:0007669"/>
    <property type="project" value="TreeGrafter"/>
</dbReference>
<keyword evidence="5" id="KW-0573">Peptidoglycan synthesis</keyword>
<evidence type="ECO:0000313" key="9">
    <source>
        <dbReference type="EMBL" id="RIH92187.1"/>
    </source>
</evidence>
<keyword evidence="10" id="KW-1185">Reference proteome</keyword>
<evidence type="ECO:0000256" key="3">
    <source>
        <dbReference type="ARBA" id="ARBA00022692"/>
    </source>
</evidence>
<organism evidence="9 10">
    <name type="scientific">Meiothermus granaticius NBRC 107808</name>
    <dbReference type="NCBI Taxonomy" id="1227551"/>
    <lineage>
        <taxon>Bacteria</taxon>
        <taxon>Thermotogati</taxon>
        <taxon>Deinococcota</taxon>
        <taxon>Deinococci</taxon>
        <taxon>Thermales</taxon>
        <taxon>Thermaceae</taxon>
        <taxon>Meiothermus</taxon>
    </lineage>
</organism>
<protein>
    <submittedName>
        <fullName evidence="9">Putative lipid II flippase MurJ</fullName>
    </submittedName>
</protein>
<evidence type="ECO:0000256" key="2">
    <source>
        <dbReference type="ARBA" id="ARBA00022475"/>
    </source>
</evidence>
<feature type="transmembrane region" description="Helical" evidence="8">
    <location>
        <begin position="341"/>
        <end position="363"/>
    </location>
</feature>
<evidence type="ECO:0000256" key="8">
    <source>
        <dbReference type="SAM" id="Phobius"/>
    </source>
</evidence>
<keyword evidence="7 8" id="KW-0472">Membrane</keyword>
<accession>A0A399F604</accession>